<evidence type="ECO:0000259" key="1">
    <source>
        <dbReference type="PROSITE" id="PS50042"/>
    </source>
</evidence>
<dbReference type="InterPro" id="IPR014710">
    <property type="entry name" value="RmlC-like_jellyroll"/>
</dbReference>
<feature type="domain" description="Cyclic nucleotide-binding" evidence="1">
    <location>
        <begin position="27"/>
        <end position="147"/>
    </location>
</feature>
<evidence type="ECO:0000313" key="3">
    <source>
        <dbReference type="Proteomes" id="UP000649799"/>
    </source>
</evidence>
<dbReference type="CDD" id="cd00038">
    <property type="entry name" value="CAP_ED"/>
    <property type="match status" value="1"/>
</dbReference>
<dbReference type="InterPro" id="IPR018490">
    <property type="entry name" value="cNMP-bd_dom_sf"/>
</dbReference>
<dbReference type="SMART" id="SM00100">
    <property type="entry name" value="cNMP"/>
    <property type="match status" value="1"/>
</dbReference>
<dbReference type="Proteomes" id="UP000649799">
    <property type="component" value="Unassembled WGS sequence"/>
</dbReference>
<dbReference type="InterPro" id="IPR000595">
    <property type="entry name" value="cNMP-bd_dom"/>
</dbReference>
<dbReference type="PANTHER" id="PTHR47823">
    <property type="entry name" value="ION_TRANS DOMAIN-CONTAINING PROTEIN"/>
    <property type="match status" value="1"/>
</dbReference>
<evidence type="ECO:0000313" key="2">
    <source>
        <dbReference type="EMBL" id="NHE58380.1"/>
    </source>
</evidence>
<protein>
    <submittedName>
        <fullName evidence="2">Cyclic nucleotide-binding domain-containing protein</fullName>
    </submittedName>
</protein>
<proteinExistence type="predicted"/>
<sequence length="173" mass="20638">MNKLNPFRKKYSDSELRQFEFLRKVRFFRDLSFAELSRFLPAIHQRKYERDEVVFFRNDPSQALYILEKGEVTLNIDIRSDFETIIKVKEGNAFGENSMLENSKRIYTAIVNTEEALLWVIPNYAILDIFQNNQKIRAKMMTSLAGYYNQTNQQLFTSYRNSYGFFNLGQMFE</sequence>
<keyword evidence="3" id="KW-1185">Reference proteome</keyword>
<gene>
    <name evidence="2" type="ORF">G9Q97_16340</name>
</gene>
<accession>A0ABX0H909</accession>
<organism evidence="2 3">
    <name type="scientific">Cyclobacterium plantarum</name>
    <dbReference type="NCBI Taxonomy" id="2716263"/>
    <lineage>
        <taxon>Bacteria</taxon>
        <taxon>Pseudomonadati</taxon>
        <taxon>Bacteroidota</taxon>
        <taxon>Cytophagia</taxon>
        <taxon>Cytophagales</taxon>
        <taxon>Cyclobacteriaceae</taxon>
        <taxon>Cyclobacterium</taxon>
    </lineage>
</organism>
<comment type="caution">
    <text evidence="2">The sequence shown here is derived from an EMBL/GenBank/DDBJ whole genome shotgun (WGS) entry which is preliminary data.</text>
</comment>
<dbReference type="SUPFAM" id="SSF51206">
    <property type="entry name" value="cAMP-binding domain-like"/>
    <property type="match status" value="1"/>
</dbReference>
<dbReference type="RefSeq" id="WP_166148713.1">
    <property type="nucleotide sequence ID" value="NZ_JAANYN010000007.1"/>
</dbReference>
<dbReference type="EMBL" id="JAANYN010000007">
    <property type="protein sequence ID" value="NHE58380.1"/>
    <property type="molecule type" value="Genomic_DNA"/>
</dbReference>
<dbReference type="Pfam" id="PF00027">
    <property type="entry name" value="cNMP_binding"/>
    <property type="match status" value="1"/>
</dbReference>
<name>A0ABX0H909_9BACT</name>
<dbReference type="Gene3D" id="2.60.120.10">
    <property type="entry name" value="Jelly Rolls"/>
    <property type="match status" value="1"/>
</dbReference>
<reference evidence="2 3" key="1">
    <citation type="submission" date="2020-03" db="EMBL/GenBank/DDBJ databases">
        <title>Cyclobacterium plantarum sp. nov., a marine bacterium isolated from a coastal-marine wetland.</title>
        <authorList>
            <person name="Sanchez-Porro C."/>
            <person name="Ventosa A."/>
            <person name="Amoozegar M."/>
        </authorList>
    </citation>
    <scope>NUCLEOTIDE SEQUENCE [LARGE SCALE GENOMIC DNA]</scope>
    <source>
        <strain evidence="2 3">GBPx2</strain>
    </source>
</reference>
<dbReference type="PANTHER" id="PTHR47823:SF9">
    <property type="entry name" value="CHROMOSOME UNDETERMINED SCAFFOLD_10, WHOLE GENOME SHOTGUN SEQUENCE"/>
    <property type="match status" value="1"/>
</dbReference>
<dbReference type="PROSITE" id="PS50042">
    <property type="entry name" value="CNMP_BINDING_3"/>
    <property type="match status" value="1"/>
</dbReference>